<feature type="domain" description="HTH marR-type" evidence="4">
    <location>
        <begin position="2"/>
        <end position="137"/>
    </location>
</feature>
<dbReference type="InterPro" id="IPR036390">
    <property type="entry name" value="WH_DNA-bd_sf"/>
</dbReference>
<organism evidence="5 6">
    <name type="scientific">Bacteroides graminisolvens DSM 19988 = JCM 15093</name>
    <dbReference type="NCBI Taxonomy" id="1121097"/>
    <lineage>
        <taxon>Bacteria</taxon>
        <taxon>Pseudomonadati</taxon>
        <taxon>Bacteroidota</taxon>
        <taxon>Bacteroidia</taxon>
        <taxon>Bacteroidales</taxon>
        <taxon>Bacteroidaceae</taxon>
        <taxon>Bacteroides</taxon>
    </lineage>
</organism>
<keyword evidence="3" id="KW-0804">Transcription</keyword>
<keyword evidence="2" id="KW-0238">DNA-binding</keyword>
<dbReference type="PANTHER" id="PTHR42756">
    <property type="entry name" value="TRANSCRIPTIONAL REGULATOR, MARR"/>
    <property type="match status" value="1"/>
</dbReference>
<evidence type="ECO:0000256" key="1">
    <source>
        <dbReference type="ARBA" id="ARBA00023015"/>
    </source>
</evidence>
<sequence length="140" mass="15921">MKEQIKLAISRFSRFITEAESKAKELCDVKDLSSSQINYLETINELGNPSITELSQALGVKKPSVTVAVERLITKGCIYKTSSDADRRSSHLHLTDIGNQVNQRHEYAHEYLAERIIKSLTVEEQAQFVSLLDKLYNHKK</sequence>
<dbReference type="OrthoDB" id="1121558at2"/>
<dbReference type="InterPro" id="IPR000835">
    <property type="entry name" value="HTH_MarR-typ"/>
</dbReference>
<dbReference type="Gene3D" id="1.10.10.10">
    <property type="entry name" value="Winged helix-like DNA-binding domain superfamily/Winged helix DNA-binding domain"/>
    <property type="match status" value="1"/>
</dbReference>
<dbReference type="EMBL" id="BAJS01000001">
    <property type="protein sequence ID" value="GAK35017.1"/>
    <property type="molecule type" value="Genomic_DNA"/>
</dbReference>
<evidence type="ECO:0000256" key="3">
    <source>
        <dbReference type="ARBA" id="ARBA00023163"/>
    </source>
</evidence>
<reference evidence="5 6" key="1">
    <citation type="journal article" date="2015" name="Microbes Environ.">
        <title>Distribution and evolution of nitrogen fixation genes in the phylum bacteroidetes.</title>
        <authorList>
            <person name="Inoue J."/>
            <person name="Oshima K."/>
            <person name="Suda W."/>
            <person name="Sakamoto M."/>
            <person name="Iino T."/>
            <person name="Noda S."/>
            <person name="Hongoh Y."/>
            <person name="Hattori M."/>
            <person name="Ohkuma M."/>
        </authorList>
    </citation>
    <scope>NUCLEOTIDE SEQUENCE [LARGE SCALE GENOMIC DNA]</scope>
    <source>
        <strain evidence="5 6">JCM 15093</strain>
    </source>
</reference>
<evidence type="ECO:0000259" key="4">
    <source>
        <dbReference type="PROSITE" id="PS50995"/>
    </source>
</evidence>
<protein>
    <submittedName>
        <fullName evidence="5">Transcriptional regulator, MarR family</fullName>
    </submittedName>
</protein>
<dbReference type="GO" id="GO:0003677">
    <property type="term" value="F:DNA binding"/>
    <property type="evidence" value="ECO:0007669"/>
    <property type="project" value="UniProtKB-KW"/>
</dbReference>
<gene>
    <name evidence="5" type="ORF">JCM15093_91</name>
</gene>
<evidence type="ECO:0000256" key="2">
    <source>
        <dbReference type="ARBA" id="ARBA00023125"/>
    </source>
</evidence>
<dbReference type="GO" id="GO:0003700">
    <property type="term" value="F:DNA-binding transcription factor activity"/>
    <property type="evidence" value="ECO:0007669"/>
    <property type="project" value="InterPro"/>
</dbReference>
<dbReference type="InterPro" id="IPR036388">
    <property type="entry name" value="WH-like_DNA-bd_sf"/>
</dbReference>
<dbReference type="PANTHER" id="PTHR42756:SF1">
    <property type="entry name" value="TRANSCRIPTIONAL REPRESSOR OF EMRAB OPERON"/>
    <property type="match status" value="1"/>
</dbReference>
<proteinExistence type="predicted"/>
<keyword evidence="6" id="KW-1185">Reference proteome</keyword>
<name>A0A069CXQ8_9BACE</name>
<comment type="caution">
    <text evidence="5">The sequence shown here is derived from an EMBL/GenBank/DDBJ whole genome shotgun (WGS) entry which is preliminary data.</text>
</comment>
<dbReference type="PROSITE" id="PS50995">
    <property type="entry name" value="HTH_MARR_2"/>
    <property type="match status" value="1"/>
</dbReference>
<keyword evidence="1" id="KW-0805">Transcription regulation</keyword>
<dbReference type="SUPFAM" id="SSF46785">
    <property type="entry name" value="Winged helix' DNA-binding domain"/>
    <property type="match status" value="1"/>
</dbReference>
<dbReference type="STRING" id="1121097.GCA_000428125_00443"/>
<dbReference type="eggNOG" id="COG1846">
    <property type="taxonomic scope" value="Bacteria"/>
</dbReference>
<evidence type="ECO:0000313" key="5">
    <source>
        <dbReference type="EMBL" id="GAK35017.1"/>
    </source>
</evidence>
<accession>A0A069CXQ8</accession>
<dbReference type="AlphaFoldDB" id="A0A069CXQ8"/>
<dbReference type="Pfam" id="PF01047">
    <property type="entry name" value="MarR"/>
    <property type="match status" value="1"/>
</dbReference>
<dbReference type="Proteomes" id="UP000027601">
    <property type="component" value="Unassembled WGS sequence"/>
</dbReference>
<dbReference type="PRINTS" id="PR00598">
    <property type="entry name" value="HTHMARR"/>
</dbReference>
<dbReference type="RefSeq" id="WP_024995293.1">
    <property type="nucleotide sequence ID" value="NZ_ATZI01000001.1"/>
</dbReference>
<dbReference type="SMART" id="SM00347">
    <property type="entry name" value="HTH_MARR"/>
    <property type="match status" value="1"/>
</dbReference>
<evidence type="ECO:0000313" key="6">
    <source>
        <dbReference type="Proteomes" id="UP000027601"/>
    </source>
</evidence>